<feature type="region of interest" description="Disordered" evidence="1">
    <location>
        <begin position="101"/>
        <end position="139"/>
    </location>
</feature>
<dbReference type="AlphaFoldDB" id="A0A8X8YYI3"/>
<comment type="caution">
    <text evidence="2">The sequence shown here is derived from an EMBL/GenBank/DDBJ whole genome shotgun (WGS) entry which is preliminary data.</text>
</comment>
<name>A0A8X8YYI3_SALSN</name>
<evidence type="ECO:0000313" key="3">
    <source>
        <dbReference type="Proteomes" id="UP000298416"/>
    </source>
</evidence>
<accession>A0A8X8YYI3</accession>
<dbReference type="Proteomes" id="UP000298416">
    <property type="component" value="Unassembled WGS sequence"/>
</dbReference>
<protein>
    <submittedName>
        <fullName evidence="2">Uncharacterized protein</fullName>
    </submittedName>
</protein>
<sequence>MVGFPTKSIVAPEDVWVKILEKNPFAEAFYHKEDPAYSKLTCLFGLKDVKVEGAKEVIIISKNTEALPTKEINKTVLSDQEEELGIFLIDLAPDGQLRTRVEKGRDLPKPQDVGPSARSPYASSCGSNSLIGWSPHLRK</sequence>
<organism evidence="2">
    <name type="scientific">Salvia splendens</name>
    <name type="common">Scarlet sage</name>
    <dbReference type="NCBI Taxonomy" id="180675"/>
    <lineage>
        <taxon>Eukaryota</taxon>
        <taxon>Viridiplantae</taxon>
        <taxon>Streptophyta</taxon>
        <taxon>Embryophyta</taxon>
        <taxon>Tracheophyta</taxon>
        <taxon>Spermatophyta</taxon>
        <taxon>Magnoliopsida</taxon>
        <taxon>eudicotyledons</taxon>
        <taxon>Gunneridae</taxon>
        <taxon>Pentapetalae</taxon>
        <taxon>asterids</taxon>
        <taxon>lamiids</taxon>
        <taxon>Lamiales</taxon>
        <taxon>Lamiaceae</taxon>
        <taxon>Nepetoideae</taxon>
        <taxon>Mentheae</taxon>
        <taxon>Salviinae</taxon>
        <taxon>Salvia</taxon>
        <taxon>Salvia subgen. Calosphace</taxon>
        <taxon>core Calosphace</taxon>
    </lineage>
</organism>
<keyword evidence="3" id="KW-1185">Reference proteome</keyword>
<proteinExistence type="predicted"/>
<reference evidence="2" key="1">
    <citation type="submission" date="2018-01" db="EMBL/GenBank/DDBJ databases">
        <authorList>
            <person name="Mao J.F."/>
        </authorList>
    </citation>
    <scope>NUCLEOTIDE SEQUENCE</scope>
    <source>
        <strain evidence="2">Huo1</strain>
        <tissue evidence="2">Leaf</tissue>
    </source>
</reference>
<dbReference type="EMBL" id="PNBA02000022">
    <property type="protein sequence ID" value="KAG6385391.1"/>
    <property type="molecule type" value="Genomic_DNA"/>
</dbReference>
<evidence type="ECO:0000313" key="2">
    <source>
        <dbReference type="EMBL" id="KAG6385391.1"/>
    </source>
</evidence>
<feature type="compositionally biased region" description="Polar residues" evidence="1">
    <location>
        <begin position="121"/>
        <end position="131"/>
    </location>
</feature>
<gene>
    <name evidence="2" type="ORF">SASPL_154226</name>
</gene>
<evidence type="ECO:0000256" key="1">
    <source>
        <dbReference type="SAM" id="MobiDB-lite"/>
    </source>
</evidence>
<reference evidence="2" key="2">
    <citation type="submission" date="2020-08" db="EMBL/GenBank/DDBJ databases">
        <title>Plant Genome Project.</title>
        <authorList>
            <person name="Zhang R.-G."/>
        </authorList>
    </citation>
    <scope>NUCLEOTIDE SEQUENCE</scope>
    <source>
        <strain evidence="2">Huo1</strain>
        <tissue evidence="2">Leaf</tissue>
    </source>
</reference>